<dbReference type="InterPro" id="IPR019756">
    <property type="entry name" value="Pept_S26A_signal_pept_1_Ser-AS"/>
</dbReference>
<evidence type="ECO:0000313" key="14">
    <source>
        <dbReference type="EMBL" id="KEQ74818.1"/>
    </source>
</evidence>
<evidence type="ECO:0000256" key="10">
    <source>
        <dbReference type="ARBA" id="ARBA00047037"/>
    </source>
</evidence>
<dbReference type="InterPro" id="IPR000223">
    <property type="entry name" value="Pept_S26A_signal_pept_1"/>
</dbReference>
<keyword evidence="9" id="KW-0472">Membrane</keyword>
<dbReference type="STRING" id="1043004.A0A074WNU7"/>
<keyword evidence="5 12" id="KW-0999">Mitochondrion inner membrane</keyword>
<keyword evidence="4" id="KW-0812">Transmembrane</keyword>
<keyword evidence="7" id="KW-1133">Transmembrane helix</keyword>
<evidence type="ECO:0000259" key="13">
    <source>
        <dbReference type="Pfam" id="PF10502"/>
    </source>
</evidence>
<feature type="domain" description="Peptidase S26" evidence="13">
    <location>
        <begin position="17"/>
        <end position="179"/>
    </location>
</feature>
<proteinExistence type="inferred from homology"/>
<dbReference type="OrthoDB" id="9996127at2759"/>
<keyword evidence="8 12" id="KW-0496">Mitochondrion</keyword>
<dbReference type="EC" id="3.4.21.-" evidence="12"/>
<comment type="subcellular location">
    <subcellularLocation>
        <location evidence="1">Mitochondrion inner membrane</location>
        <topology evidence="1">Single-pass membrane protein</topology>
    </subcellularLocation>
</comment>
<evidence type="ECO:0000256" key="3">
    <source>
        <dbReference type="ARBA" id="ARBA00022670"/>
    </source>
</evidence>
<evidence type="ECO:0000313" key="15">
    <source>
        <dbReference type="Proteomes" id="UP000027730"/>
    </source>
</evidence>
<dbReference type="Proteomes" id="UP000027730">
    <property type="component" value="Unassembled WGS sequence"/>
</dbReference>
<dbReference type="GO" id="GO:0004252">
    <property type="term" value="F:serine-type endopeptidase activity"/>
    <property type="evidence" value="ECO:0007669"/>
    <property type="project" value="InterPro"/>
</dbReference>
<dbReference type="GO" id="GO:0006627">
    <property type="term" value="P:protein processing involved in protein targeting to mitochondrion"/>
    <property type="evidence" value="ECO:0007669"/>
    <property type="project" value="InterPro"/>
</dbReference>
<keyword evidence="3 12" id="KW-0645">Protease</keyword>
<keyword evidence="6 12" id="KW-0378">Hydrolase</keyword>
<dbReference type="NCBIfam" id="TIGR02227">
    <property type="entry name" value="sigpep_I_bact"/>
    <property type="match status" value="1"/>
</dbReference>
<dbReference type="Pfam" id="PF10502">
    <property type="entry name" value="Peptidase_S26"/>
    <property type="match status" value="1"/>
</dbReference>
<evidence type="ECO:0000256" key="6">
    <source>
        <dbReference type="ARBA" id="ARBA00022801"/>
    </source>
</evidence>
<evidence type="ECO:0000256" key="4">
    <source>
        <dbReference type="ARBA" id="ARBA00022692"/>
    </source>
</evidence>
<dbReference type="GO" id="GO:0042720">
    <property type="term" value="C:mitochondrial inner membrane peptidase complex"/>
    <property type="evidence" value="ECO:0007669"/>
    <property type="project" value="InterPro"/>
</dbReference>
<dbReference type="Gene3D" id="2.10.109.10">
    <property type="entry name" value="Umud Fragment, subunit A"/>
    <property type="match status" value="1"/>
</dbReference>
<comment type="similarity">
    <text evidence="2">Belongs to the peptidase S26 family. IMP2 subfamily.</text>
</comment>
<dbReference type="PROSITE" id="PS00761">
    <property type="entry name" value="SPASE_I_3"/>
    <property type="match status" value="1"/>
</dbReference>
<dbReference type="InterPro" id="IPR019758">
    <property type="entry name" value="Pept_S26A_signal_pept_1_CS"/>
</dbReference>
<dbReference type="PANTHER" id="PTHR46041">
    <property type="entry name" value="MITOCHONDRIAL INNER MEMBRANE PROTEASE SUBUNIT 2"/>
    <property type="match status" value="1"/>
</dbReference>
<evidence type="ECO:0000256" key="9">
    <source>
        <dbReference type="ARBA" id="ARBA00023136"/>
    </source>
</evidence>
<organism evidence="14 15">
    <name type="scientific">Aureobasidium namibiae CBS 147.97</name>
    <dbReference type="NCBI Taxonomy" id="1043004"/>
    <lineage>
        <taxon>Eukaryota</taxon>
        <taxon>Fungi</taxon>
        <taxon>Dikarya</taxon>
        <taxon>Ascomycota</taxon>
        <taxon>Pezizomycotina</taxon>
        <taxon>Dothideomycetes</taxon>
        <taxon>Dothideomycetidae</taxon>
        <taxon>Dothideales</taxon>
        <taxon>Saccotheciaceae</taxon>
        <taxon>Aureobasidium</taxon>
    </lineage>
</organism>
<evidence type="ECO:0000256" key="12">
    <source>
        <dbReference type="RuleBase" id="RU362041"/>
    </source>
</evidence>
<evidence type="ECO:0000256" key="8">
    <source>
        <dbReference type="ARBA" id="ARBA00023128"/>
    </source>
</evidence>
<feature type="active site" evidence="11">
    <location>
        <position position="88"/>
    </location>
</feature>
<dbReference type="InterPro" id="IPR036286">
    <property type="entry name" value="LexA/Signal_pep-like_sf"/>
</dbReference>
<dbReference type="GeneID" id="25414923"/>
<evidence type="ECO:0000256" key="1">
    <source>
        <dbReference type="ARBA" id="ARBA00004434"/>
    </source>
</evidence>
<dbReference type="HOGENOM" id="CLU_028723_4_1_1"/>
<accession>A0A074WNU7</accession>
<dbReference type="InterPro" id="IPR037730">
    <property type="entry name" value="IMP2"/>
</dbReference>
<evidence type="ECO:0000256" key="7">
    <source>
        <dbReference type="ARBA" id="ARBA00022989"/>
    </source>
</evidence>
<comment type="subunit">
    <text evidence="10">Component of the signal peptidase complex (SPC) composed of a catalytic subunit SEC11 and three accessory subunits SPC1, SPC2 and SPC3. The complex induces a local thinning of the ER membrane which is used to measure the length of the signal peptide (SP) h-region of protein substrates. This ensures the selectivity of the complex towards h-regions shorter than 18-20 amino acids. SPC associates with the translocon complex.</text>
</comment>
<dbReference type="InterPro" id="IPR019533">
    <property type="entry name" value="Peptidase_S26"/>
</dbReference>
<dbReference type="SUPFAM" id="SSF51306">
    <property type="entry name" value="LexA/Signal peptidase"/>
    <property type="match status" value="1"/>
</dbReference>
<gene>
    <name evidence="14" type="ORF">M436DRAFT_71321</name>
</gene>
<sequence length="213" mass="24209">MNRLPFWVPPAAKGMFIGLAGTITMNDHFLEPIHIEGISMAPTLSPTFNETGTKDLILMQKWKPTANLQRGDVVMLNLPHKPEKLGIKRVIALEGDWVTLDWKRRPKEDKEGIDGMSKEGMVWDAIGEQKEFGVGKRRWRVPLGHVWVEGDNARASKDSNTYGPVSKSLIAGKAIFCLWPWERFGQKHWDGYKIKTKVEQTGPVDVGEWENLY</sequence>
<dbReference type="RefSeq" id="XP_013429228.1">
    <property type="nucleotide sequence ID" value="XM_013573774.1"/>
</dbReference>
<dbReference type="CDD" id="cd06530">
    <property type="entry name" value="S26_SPase_I"/>
    <property type="match status" value="1"/>
</dbReference>
<dbReference type="GO" id="GO:0006465">
    <property type="term" value="P:signal peptide processing"/>
    <property type="evidence" value="ECO:0007669"/>
    <property type="project" value="InterPro"/>
</dbReference>
<dbReference type="AlphaFoldDB" id="A0A074WNU7"/>
<feature type="active site" evidence="11">
    <location>
        <position position="39"/>
    </location>
</feature>
<dbReference type="PANTHER" id="PTHR46041:SF2">
    <property type="entry name" value="MITOCHONDRIAL INNER MEMBRANE PROTEASE SUBUNIT 2"/>
    <property type="match status" value="1"/>
</dbReference>
<evidence type="ECO:0000256" key="5">
    <source>
        <dbReference type="ARBA" id="ARBA00022792"/>
    </source>
</evidence>
<dbReference type="PRINTS" id="PR00727">
    <property type="entry name" value="LEADERPTASE"/>
</dbReference>
<evidence type="ECO:0000256" key="11">
    <source>
        <dbReference type="PIRSR" id="PIRSR600223-1"/>
    </source>
</evidence>
<dbReference type="EMBL" id="KL584706">
    <property type="protein sequence ID" value="KEQ74818.1"/>
    <property type="molecule type" value="Genomic_DNA"/>
</dbReference>
<protein>
    <recommendedName>
        <fullName evidence="12">Mitochondrial inner membrane protease subunit</fullName>
        <ecNumber evidence="12">3.4.21.-</ecNumber>
    </recommendedName>
</protein>
<evidence type="ECO:0000256" key="2">
    <source>
        <dbReference type="ARBA" id="ARBA00007066"/>
    </source>
</evidence>
<keyword evidence="15" id="KW-1185">Reference proteome</keyword>
<dbReference type="PROSITE" id="PS00501">
    <property type="entry name" value="SPASE_I_1"/>
    <property type="match status" value="1"/>
</dbReference>
<reference evidence="14 15" key="1">
    <citation type="journal article" date="2014" name="BMC Genomics">
        <title>Genome sequencing of four Aureobasidium pullulans varieties: biotechnological potential, stress tolerance, and description of new species.</title>
        <authorList>
            <person name="Gostin Ar C."/>
            <person name="Ohm R.A."/>
            <person name="Kogej T."/>
            <person name="Sonjak S."/>
            <person name="Turk M."/>
            <person name="Zajc J."/>
            <person name="Zalar P."/>
            <person name="Grube M."/>
            <person name="Sun H."/>
            <person name="Han J."/>
            <person name="Sharma A."/>
            <person name="Chiniquy J."/>
            <person name="Ngan C.Y."/>
            <person name="Lipzen A."/>
            <person name="Barry K."/>
            <person name="Grigoriev I.V."/>
            <person name="Gunde-Cimerman N."/>
        </authorList>
    </citation>
    <scope>NUCLEOTIDE SEQUENCE [LARGE SCALE GENOMIC DNA]</scope>
    <source>
        <strain evidence="14 15">CBS 147.97</strain>
    </source>
</reference>
<name>A0A074WNU7_9PEZI</name>